<feature type="binding site" evidence="12">
    <location>
        <position position="339"/>
    </location>
    <ligand>
        <name>UDP-N-acetyl-alpha-D-glucosamine</name>
        <dbReference type="ChEBI" id="CHEBI:57705"/>
    </ligand>
</feature>
<evidence type="ECO:0000256" key="10">
    <source>
        <dbReference type="ARBA" id="ARBA00038367"/>
    </source>
</evidence>
<keyword evidence="5 12" id="KW-0808">Transferase</keyword>
<feature type="binding site" evidence="12">
    <location>
        <begin position="121"/>
        <end position="125"/>
    </location>
    <ligand>
        <name>UDP-N-acetyl-alpha-D-glucosamine</name>
        <dbReference type="ChEBI" id="CHEBI:57705"/>
    </ligand>
</feature>
<keyword evidence="8 12" id="KW-0131">Cell cycle</keyword>
<comment type="caution">
    <text evidence="12">Lacks conserved residue(s) required for the propagation of feature annotation.</text>
</comment>
<comment type="catalytic activity">
    <reaction evidence="11 12">
        <text>phosphoenolpyruvate + UDP-N-acetyl-alpha-D-glucosamine = UDP-N-acetyl-3-O-(1-carboxyvinyl)-alpha-D-glucosamine + phosphate</text>
        <dbReference type="Rhea" id="RHEA:18681"/>
        <dbReference type="ChEBI" id="CHEBI:43474"/>
        <dbReference type="ChEBI" id="CHEBI:57705"/>
        <dbReference type="ChEBI" id="CHEBI:58702"/>
        <dbReference type="ChEBI" id="CHEBI:68483"/>
        <dbReference type="EC" id="2.5.1.7"/>
    </reaction>
</comment>
<name>A0ABZ2KER7_9BACT</name>
<evidence type="ECO:0000256" key="9">
    <source>
        <dbReference type="ARBA" id="ARBA00023316"/>
    </source>
</evidence>
<dbReference type="Proteomes" id="UP001379533">
    <property type="component" value="Chromosome"/>
</dbReference>
<dbReference type="Gene3D" id="3.65.10.10">
    <property type="entry name" value="Enolpyruvate transferase domain"/>
    <property type="match status" value="2"/>
</dbReference>
<protein>
    <recommendedName>
        <fullName evidence="12">UDP-N-acetylglucosamine 1-carboxyvinyltransferase</fullName>
        <ecNumber evidence="12">2.5.1.7</ecNumber>
    </recommendedName>
    <alternativeName>
        <fullName evidence="12">Enoylpyruvate transferase</fullName>
    </alternativeName>
    <alternativeName>
        <fullName evidence="12">UDP-N-acetylglucosamine enolpyruvyl transferase</fullName>
        <shortName evidence="12">EPT</shortName>
    </alternativeName>
</protein>
<feature type="binding site" evidence="12">
    <location>
        <position position="92"/>
    </location>
    <ligand>
        <name>UDP-N-acetyl-alpha-D-glucosamine</name>
        <dbReference type="ChEBI" id="CHEBI:57705"/>
    </ligand>
</feature>
<keyword evidence="3 12" id="KW-0963">Cytoplasm</keyword>
<dbReference type="HAMAP" id="MF_00111">
    <property type="entry name" value="MurA"/>
    <property type="match status" value="1"/>
</dbReference>
<evidence type="ECO:0000256" key="2">
    <source>
        <dbReference type="ARBA" id="ARBA00004752"/>
    </source>
</evidence>
<dbReference type="NCBIfam" id="NF006873">
    <property type="entry name" value="PRK09369.1"/>
    <property type="match status" value="1"/>
</dbReference>
<evidence type="ECO:0000256" key="11">
    <source>
        <dbReference type="ARBA" id="ARBA00047527"/>
    </source>
</evidence>
<evidence type="ECO:0000256" key="12">
    <source>
        <dbReference type="HAMAP-Rule" id="MF_00111"/>
    </source>
</evidence>
<comment type="similarity">
    <text evidence="10 12">Belongs to the EPSP synthase family. MurA subfamily.</text>
</comment>
<evidence type="ECO:0000256" key="7">
    <source>
        <dbReference type="ARBA" id="ARBA00022984"/>
    </source>
</evidence>
<accession>A0ABZ2KER7</accession>
<sequence>MDAIRVRGGATLRGKVRISGAKNAALPILCATLLSDGASRLRNVPALRDIHTTSALLRFLGRGVEIHGPEVHVAAGSNVRPEAPYELVKQMRASVLVLGPLLARFGRAKVSLPGGCAIGARPIDQHLKGLEAMGANIRLERGYVIAEGPNGGGRLRGAEVYFDLPTVTGTENLMMAAALAKGRSTLINCAKEPEVEELGRILNKMGAEVDGAGTDVIHIVGQDQGELAPFDHAIIPDRIEAGTYMVAAAATGGDVLVEGAELSDLEALVAKMRQANIKVESVAAEDGSGAGGVRVWRDGPLKSVDVTTAPHPGFPTDMQAQFLVLMCLARGESVISETIFENRFMHVPELTRMGANVALRGNVAVVQGVDRLYGASVMATDLRASASLVIAGLVADGETEVRRVYHLDRGYERIEEKFGGLGAEITRVKGAEG</sequence>
<evidence type="ECO:0000256" key="8">
    <source>
        <dbReference type="ARBA" id="ARBA00023306"/>
    </source>
</evidence>
<feature type="active site" description="Proton donor" evidence="12">
    <location>
        <position position="116"/>
    </location>
</feature>
<comment type="subcellular location">
    <subcellularLocation>
        <location evidence="1 12">Cytoplasm</location>
    </subcellularLocation>
</comment>
<evidence type="ECO:0000259" key="13">
    <source>
        <dbReference type="Pfam" id="PF00275"/>
    </source>
</evidence>
<dbReference type="NCBIfam" id="TIGR01072">
    <property type="entry name" value="murA"/>
    <property type="match status" value="1"/>
</dbReference>
<comment type="function">
    <text evidence="12">Cell wall formation. Adds enolpyruvyl to UDP-N-acetylglucosamine.</text>
</comment>
<dbReference type="SUPFAM" id="SSF55205">
    <property type="entry name" value="EPT/RTPC-like"/>
    <property type="match status" value="1"/>
</dbReference>
<dbReference type="EMBL" id="CP089982">
    <property type="protein sequence ID" value="WXA96070.1"/>
    <property type="molecule type" value="Genomic_DNA"/>
</dbReference>
<gene>
    <name evidence="12 14" type="primary">murA</name>
    <name evidence="14" type="ORF">LZC95_04350</name>
</gene>
<dbReference type="RefSeq" id="WP_394846683.1">
    <property type="nucleotide sequence ID" value="NZ_CP089982.1"/>
</dbReference>
<dbReference type="InterPro" id="IPR013792">
    <property type="entry name" value="RNA3'P_cycl/enolpyr_Trfase_a/b"/>
</dbReference>
<dbReference type="EC" id="2.5.1.7" evidence="12"/>
<dbReference type="GO" id="GO:0008760">
    <property type="term" value="F:UDP-N-acetylglucosamine 1-carboxyvinyltransferase activity"/>
    <property type="evidence" value="ECO:0007669"/>
    <property type="project" value="UniProtKB-EC"/>
</dbReference>
<dbReference type="InterPro" id="IPR050068">
    <property type="entry name" value="MurA_subfamily"/>
</dbReference>
<dbReference type="PANTHER" id="PTHR43783:SF1">
    <property type="entry name" value="UDP-N-ACETYLGLUCOSAMINE 1-CARBOXYVINYLTRANSFERASE"/>
    <property type="match status" value="1"/>
</dbReference>
<keyword evidence="7 12" id="KW-0573">Peptidoglycan synthesis</keyword>
<dbReference type="CDD" id="cd01555">
    <property type="entry name" value="UdpNAET"/>
    <property type="match status" value="1"/>
</dbReference>
<evidence type="ECO:0000256" key="6">
    <source>
        <dbReference type="ARBA" id="ARBA00022960"/>
    </source>
</evidence>
<feature type="modified residue" description="2-(S-cysteinyl)pyruvic acid O-phosphothioketal" evidence="12">
    <location>
        <position position="116"/>
    </location>
</feature>
<keyword evidence="9 12" id="KW-0961">Cell wall biogenesis/degradation</keyword>
<organism evidence="14 15">
    <name type="scientific">Pendulispora brunnea</name>
    <dbReference type="NCBI Taxonomy" id="2905690"/>
    <lineage>
        <taxon>Bacteria</taxon>
        <taxon>Pseudomonadati</taxon>
        <taxon>Myxococcota</taxon>
        <taxon>Myxococcia</taxon>
        <taxon>Myxococcales</taxon>
        <taxon>Sorangiineae</taxon>
        <taxon>Pendulisporaceae</taxon>
        <taxon>Pendulispora</taxon>
    </lineage>
</organism>
<evidence type="ECO:0000313" key="15">
    <source>
        <dbReference type="Proteomes" id="UP001379533"/>
    </source>
</evidence>
<evidence type="ECO:0000256" key="1">
    <source>
        <dbReference type="ARBA" id="ARBA00004496"/>
    </source>
</evidence>
<keyword evidence="12" id="KW-0670">Pyruvate</keyword>
<reference evidence="14 15" key="1">
    <citation type="submission" date="2021-12" db="EMBL/GenBank/DDBJ databases">
        <title>Discovery of the Pendulisporaceae a myxobacterial family with distinct sporulation behavior and unique specialized metabolism.</title>
        <authorList>
            <person name="Garcia R."/>
            <person name="Popoff A."/>
            <person name="Bader C.D."/>
            <person name="Loehr J."/>
            <person name="Walesch S."/>
            <person name="Walt C."/>
            <person name="Boldt J."/>
            <person name="Bunk B."/>
            <person name="Haeckl F.J.F.P.J."/>
            <person name="Gunesch A.P."/>
            <person name="Birkelbach J."/>
            <person name="Nuebel U."/>
            <person name="Pietschmann T."/>
            <person name="Bach T."/>
            <person name="Mueller R."/>
        </authorList>
    </citation>
    <scope>NUCLEOTIDE SEQUENCE [LARGE SCALE GENOMIC DNA]</scope>
    <source>
        <strain evidence="14 15">MSr12523</strain>
    </source>
</reference>
<evidence type="ECO:0000256" key="3">
    <source>
        <dbReference type="ARBA" id="ARBA00022490"/>
    </source>
</evidence>
<proteinExistence type="inferred from homology"/>
<evidence type="ECO:0000313" key="14">
    <source>
        <dbReference type="EMBL" id="WXA96070.1"/>
    </source>
</evidence>
<comment type="pathway">
    <text evidence="2 12">Cell wall biogenesis; peptidoglycan biosynthesis.</text>
</comment>
<feature type="binding site" evidence="12">
    <location>
        <begin position="22"/>
        <end position="23"/>
    </location>
    <ligand>
        <name>phosphoenolpyruvate</name>
        <dbReference type="ChEBI" id="CHEBI:58702"/>
    </ligand>
</feature>
<dbReference type="InterPro" id="IPR001986">
    <property type="entry name" value="Enolpyruvate_Tfrase_dom"/>
</dbReference>
<dbReference type="InterPro" id="IPR005750">
    <property type="entry name" value="UDP_GlcNAc_COvinyl_MurA"/>
</dbReference>
<dbReference type="InterPro" id="IPR036968">
    <property type="entry name" value="Enolpyruvate_Tfrase_sf"/>
</dbReference>
<evidence type="ECO:0000256" key="4">
    <source>
        <dbReference type="ARBA" id="ARBA00022618"/>
    </source>
</evidence>
<feature type="domain" description="Enolpyruvate transferase" evidence="13">
    <location>
        <begin position="6"/>
        <end position="417"/>
    </location>
</feature>
<dbReference type="PANTHER" id="PTHR43783">
    <property type="entry name" value="UDP-N-ACETYLGLUCOSAMINE 1-CARBOXYVINYLTRANSFERASE"/>
    <property type="match status" value="1"/>
</dbReference>
<feature type="binding site" evidence="12">
    <location>
        <position position="317"/>
    </location>
    <ligand>
        <name>UDP-N-acetyl-alpha-D-glucosamine</name>
        <dbReference type="ChEBI" id="CHEBI:57705"/>
    </ligand>
</feature>
<keyword evidence="15" id="KW-1185">Reference proteome</keyword>
<keyword evidence="4 12" id="KW-0132">Cell division</keyword>
<dbReference type="Pfam" id="PF00275">
    <property type="entry name" value="EPSP_synthase"/>
    <property type="match status" value="1"/>
</dbReference>
<keyword evidence="6 12" id="KW-0133">Cell shape</keyword>
<evidence type="ECO:0000256" key="5">
    <source>
        <dbReference type="ARBA" id="ARBA00022679"/>
    </source>
</evidence>